<dbReference type="Proteomes" id="UP000248961">
    <property type="component" value="Unassembled WGS sequence"/>
</dbReference>
<reference evidence="2 3" key="1">
    <citation type="submission" date="2018-02" db="EMBL/GenBank/DDBJ databases">
        <title>The genomes of Aspergillus section Nigri reveals drivers in fungal speciation.</title>
        <authorList>
            <consortium name="DOE Joint Genome Institute"/>
            <person name="Vesth T.C."/>
            <person name="Nybo J."/>
            <person name="Theobald S."/>
            <person name="Brandl J."/>
            <person name="Frisvad J.C."/>
            <person name="Nielsen K.F."/>
            <person name="Lyhne E.K."/>
            <person name="Kogle M.E."/>
            <person name="Kuo A."/>
            <person name="Riley R."/>
            <person name="Clum A."/>
            <person name="Nolan M."/>
            <person name="Lipzen A."/>
            <person name="Salamov A."/>
            <person name="Henrissat B."/>
            <person name="Wiebenga A."/>
            <person name="De vries R.P."/>
            <person name="Grigoriev I.V."/>
            <person name="Mortensen U.H."/>
            <person name="Andersen M.R."/>
            <person name="Baker S.E."/>
        </authorList>
    </citation>
    <scope>NUCLEOTIDE SEQUENCE [LARGE SCALE GENOMIC DNA]</scope>
    <source>
        <strain evidence="2 3">CBS 101889</strain>
    </source>
</reference>
<name>A0A395HUU8_ASPHC</name>
<dbReference type="OrthoDB" id="118256at2759"/>
<dbReference type="GO" id="GO:0005576">
    <property type="term" value="C:extracellular region"/>
    <property type="evidence" value="ECO:0007669"/>
    <property type="project" value="InterPro"/>
</dbReference>
<evidence type="ECO:0000313" key="3">
    <source>
        <dbReference type="Proteomes" id="UP000248961"/>
    </source>
</evidence>
<organism evidence="2 3">
    <name type="scientific">Aspergillus homomorphus (strain CBS 101889)</name>
    <dbReference type="NCBI Taxonomy" id="1450537"/>
    <lineage>
        <taxon>Eukaryota</taxon>
        <taxon>Fungi</taxon>
        <taxon>Dikarya</taxon>
        <taxon>Ascomycota</taxon>
        <taxon>Pezizomycotina</taxon>
        <taxon>Eurotiomycetes</taxon>
        <taxon>Eurotiomycetidae</taxon>
        <taxon>Eurotiales</taxon>
        <taxon>Aspergillaceae</taxon>
        <taxon>Aspergillus</taxon>
        <taxon>Aspergillus subgen. Circumdati</taxon>
    </lineage>
</organism>
<accession>A0A395HUU8</accession>
<dbReference type="GeneID" id="37199668"/>
<feature type="signal peptide" evidence="1">
    <location>
        <begin position="1"/>
        <end position="24"/>
    </location>
</feature>
<proteinExistence type="predicted"/>
<dbReference type="GO" id="GO:0019863">
    <property type="term" value="F:IgE binding"/>
    <property type="evidence" value="ECO:0007669"/>
    <property type="project" value="InterPro"/>
</dbReference>
<protein>
    <submittedName>
        <fullName evidence="2">Allergen Asp f 4</fullName>
    </submittedName>
</protein>
<keyword evidence="3" id="KW-1185">Reference proteome</keyword>
<evidence type="ECO:0000313" key="2">
    <source>
        <dbReference type="EMBL" id="RAL11299.1"/>
    </source>
</evidence>
<sequence>MQLKNSLLLLTALTAGSSVARMHGHERRHHHHEKRNAGDEVYAVIDGVLQSWVNDWSGSATAAVEEKKAAATVAASATVEVSANVGASATAVASAAATASSSASSSDSVVSSADGTCKSWSATSSSYSRAGFGAKSNAKRTTDAIYYAGNVGSPWGSNIIEVSEDKACLYQYVVRFEGSSEDDWIVKFWNKVGPNGGLNGWYGNSALTFKIKAGETRYVAFDSDSQGGWGASKGDTLPTDEFGGYSCTWGEFDFGNTSNNGWSGWDVSAIQAQNAGHEVQGMRICEHTGDKCSTITNALGSVINAYTSNLADEDGIGGNSNAESVRLTVDLDYN</sequence>
<dbReference type="PANTHER" id="PTHR42039">
    <property type="entry name" value="PUTATIVE (AFU_ORTHOLOGUE AFUA_3G02940)-RELATED"/>
    <property type="match status" value="1"/>
</dbReference>
<dbReference type="InterPro" id="IPR038903">
    <property type="entry name" value="Allergen_Asp_f_4"/>
</dbReference>
<dbReference type="RefSeq" id="XP_025550453.1">
    <property type="nucleotide sequence ID" value="XM_025695379.1"/>
</dbReference>
<dbReference type="PANTHER" id="PTHR42039:SF2">
    <property type="entry name" value="ALLERGEN ASP F4 (AFU_ORTHOLOGUE AFUA_2G03830)-RELATED"/>
    <property type="match status" value="1"/>
</dbReference>
<gene>
    <name evidence="2" type="ORF">BO97DRAFT_406249</name>
</gene>
<dbReference type="EMBL" id="KZ824289">
    <property type="protein sequence ID" value="RAL11299.1"/>
    <property type="molecule type" value="Genomic_DNA"/>
</dbReference>
<dbReference type="AlphaFoldDB" id="A0A395HUU8"/>
<dbReference type="Pfam" id="PF25312">
    <property type="entry name" value="Allergen_Asp_f_4"/>
    <property type="match status" value="1"/>
</dbReference>
<feature type="chain" id="PRO_5017204111" evidence="1">
    <location>
        <begin position="25"/>
        <end position="334"/>
    </location>
</feature>
<evidence type="ECO:0000256" key="1">
    <source>
        <dbReference type="SAM" id="SignalP"/>
    </source>
</evidence>
<dbReference type="VEuPathDB" id="FungiDB:BO97DRAFT_406249"/>
<keyword evidence="1" id="KW-0732">Signal</keyword>